<proteinExistence type="predicted"/>
<reference evidence="1" key="1">
    <citation type="submission" date="2020-03" db="EMBL/GenBank/DDBJ databases">
        <title>The deep terrestrial virosphere.</title>
        <authorList>
            <person name="Holmfeldt K."/>
            <person name="Nilsson E."/>
            <person name="Simone D."/>
            <person name="Lopez-Fernandez M."/>
            <person name="Wu X."/>
            <person name="de Brujin I."/>
            <person name="Lundin D."/>
            <person name="Andersson A."/>
            <person name="Bertilsson S."/>
            <person name="Dopson M."/>
        </authorList>
    </citation>
    <scope>NUCLEOTIDE SEQUENCE</scope>
    <source>
        <strain evidence="1">MM415A01761</strain>
        <strain evidence="2">MM415B02343</strain>
    </source>
</reference>
<dbReference type="EMBL" id="MT142170">
    <property type="protein sequence ID" value="QJA75548.1"/>
    <property type="molecule type" value="Genomic_DNA"/>
</dbReference>
<name>A0A6M3K1G3_9ZZZZ</name>
<dbReference type="AlphaFoldDB" id="A0A6M3K1G3"/>
<organism evidence="1">
    <name type="scientific">viral metagenome</name>
    <dbReference type="NCBI Taxonomy" id="1070528"/>
    <lineage>
        <taxon>unclassified sequences</taxon>
        <taxon>metagenomes</taxon>
        <taxon>organismal metagenomes</taxon>
    </lineage>
</organism>
<sequence>MRIKQCVIDYRKHRIKGLSDDQKRLHWETYAKSTERQEEVFKKVFESVFNDQKDYVISELERTGHLPVQLDDEKTAKRFNPAIELVYQSGFESAV</sequence>
<protein>
    <submittedName>
        <fullName evidence="1">Uncharacterized protein</fullName>
    </submittedName>
</protein>
<accession>A0A6M3K1G3</accession>
<gene>
    <name evidence="1" type="ORF">MM415A01761_0007</name>
    <name evidence="2" type="ORF">MM415B02343_0007</name>
</gene>
<evidence type="ECO:0000313" key="1">
    <source>
        <dbReference type="EMBL" id="QJA75548.1"/>
    </source>
</evidence>
<evidence type="ECO:0000313" key="2">
    <source>
        <dbReference type="EMBL" id="QJA84833.1"/>
    </source>
</evidence>
<dbReference type="EMBL" id="MT142536">
    <property type="protein sequence ID" value="QJA84833.1"/>
    <property type="molecule type" value="Genomic_DNA"/>
</dbReference>